<name>A0A5C3PP68_9APHY</name>
<evidence type="ECO:0000256" key="1">
    <source>
        <dbReference type="SAM" id="MobiDB-lite"/>
    </source>
</evidence>
<dbReference type="EMBL" id="ML211028">
    <property type="protein sequence ID" value="TFK91112.1"/>
    <property type="molecule type" value="Genomic_DNA"/>
</dbReference>
<protein>
    <submittedName>
        <fullName evidence="2">Uncharacterized protein</fullName>
    </submittedName>
</protein>
<sequence>MLRSASWFAACSAAVGTQAQGSGSSRKECSGRTASATGHKHPEEDAVFDGLRQAEKGNCLLPDMRDARGPCLLRPFQNTVGCIRCVFSRTG</sequence>
<dbReference type="InParanoid" id="A0A5C3PP68"/>
<accession>A0A5C3PP68</accession>
<dbReference type="Proteomes" id="UP000308197">
    <property type="component" value="Unassembled WGS sequence"/>
</dbReference>
<keyword evidence="3" id="KW-1185">Reference proteome</keyword>
<gene>
    <name evidence="2" type="ORF">K466DRAFT_583100</name>
</gene>
<proteinExistence type="predicted"/>
<evidence type="ECO:0000313" key="3">
    <source>
        <dbReference type="Proteomes" id="UP000308197"/>
    </source>
</evidence>
<reference evidence="2 3" key="1">
    <citation type="journal article" date="2019" name="Nat. Ecol. Evol.">
        <title>Megaphylogeny resolves global patterns of mushroom evolution.</title>
        <authorList>
            <person name="Varga T."/>
            <person name="Krizsan K."/>
            <person name="Foldi C."/>
            <person name="Dima B."/>
            <person name="Sanchez-Garcia M."/>
            <person name="Sanchez-Ramirez S."/>
            <person name="Szollosi G.J."/>
            <person name="Szarkandi J.G."/>
            <person name="Papp V."/>
            <person name="Albert L."/>
            <person name="Andreopoulos W."/>
            <person name="Angelini C."/>
            <person name="Antonin V."/>
            <person name="Barry K.W."/>
            <person name="Bougher N.L."/>
            <person name="Buchanan P."/>
            <person name="Buyck B."/>
            <person name="Bense V."/>
            <person name="Catcheside P."/>
            <person name="Chovatia M."/>
            <person name="Cooper J."/>
            <person name="Damon W."/>
            <person name="Desjardin D."/>
            <person name="Finy P."/>
            <person name="Geml J."/>
            <person name="Haridas S."/>
            <person name="Hughes K."/>
            <person name="Justo A."/>
            <person name="Karasinski D."/>
            <person name="Kautmanova I."/>
            <person name="Kiss B."/>
            <person name="Kocsube S."/>
            <person name="Kotiranta H."/>
            <person name="LaButti K.M."/>
            <person name="Lechner B.E."/>
            <person name="Liimatainen K."/>
            <person name="Lipzen A."/>
            <person name="Lukacs Z."/>
            <person name="Mihaltcheva S."/>
            <person name="Morgado L.N."/>
            <person name="Niskanen T."/>
            <person name="Noordeloos M.E."/>
            <person name="Ohm R.A."/>
            <person name="Ortiz-Santana B."/>
            <person name="Ovrebo C."/>
            <person name="Racz N."/>
            <person name="Riley R."/>
            <person name="Savchenko A."/>
            <person name="Shiryaev A."/>
            <person name="Soop K."/>
            <person name="Spirin V."/>
            <person name="Szebenyi C."/>
            <person name="Tomsovsky M."/>
            <person name="Tulloss R.E."/>
            <person name="Uehling J."/>
            <person name="Grigoriev I.V."/>
            <person name="Vagvolgyi C."/>
            <person name="Papp T."/>
            <person name="Martin F.M."/>
            <person name="Miettinen O."/>
            <person name="Hibbett D.S."/>
            <person name="Nagy L.G."/>
        </authorList>
    </citation>
    <scope>NUCLEOTIDE SEQUENCE [LARGE SCALE GENOMIC DNA]</scope>
    <source>
        <strain evidence="2 3">HHB13444</strain>
    </source>
</reference>
<organism evidence="2 3">
    <name type="scientific">Polyporus arcularius HHB13444</name>
    <dbReference type="NCBI Taxonomy" id="1314778"/>
    <lineage>
        <taxon>Eukaryota</taxon>
        <taxon>Fungi</taxon>
        <taxon>Dikarya</taxon>
        <taxon>Basidiomycota</taxon>
        <taxon>Agaricomycotina</taxon>
        <taxon>Agaricomycetes</taxon>
        <taxon>Polyporales</taxon>
        <taxon>Polyporaceae</taxon>
        <taxon>Polyporus</taxon>
    </lineage>
</organism>
<dbReference type="AlphaFoldDB" id="A0A5C3PP68"/>
<evidence type="ECO:0000313" key="2">
    <source>
        <dbReference type="EMBL" id="TFK91112.1"/>
    </source>
</evidence>
<feature type="region of interest" description="Disordered" evidence="1">
    <location>
        <begin position="18"/>
        <end position="42"/>
    </location>
</feature>